<proteinExistence type="predicted"/>
<protein>
    <submittedName>
        <fullName evidence="2">Uncharacterized protein</fullName>
    </submittedName>
</protein>
<accession>A0A6D2IE99</accession>
<sequence>MEKSSVERNRARRIEAVTHNRKDVDNEIHTRMVDSEIHTCRRLWRRPEKDMVDNEIHTCSGYGDDRKKTWWIMRSTHGVGYGDGRKKTWREDFTHGTSRRRDSDQRESPSNRRGCLPRRKNGATGDVKKTHIYDVKETLMVIKGRHQSNKRMLTSIYEKREQKTVRDNRRRRGEDSRGRR</sequence>
<reference evidence="2 4" key="1">
    <citation type="submission" date="2020-01" db="EMBL/GenBank/DDBJ databases">
        <authorList>
            <person name="Mishra B."/>
        </authorList>
    </citation>
    <scope>NUCLEOTIDE SEQUENCE [LARGE SCALE GENOMIC DNA]</scope>
</reference>
<keyword evidence="4" id="KW-1185">Reference proteome</keyword>
<feature type="compositionally biased region" description="Basic and acidic residues" evidence="1">
    <location>
        <begin position="157"/>
        <end position="180"/>
    </location>
</feature>
<dbReference type="AlphaFoldDB" id="A0A6D2IE99"/>
<feature type="region of interest" description="Disordered" evidence="1">
    <location>
        <begin position="151"/>
        <end position="180"/>
    </location>
</feature>
<dbReference type="Proteomes" id="UP000467841">
    <property type="component" value="Unassembled WGS sequence"/>
</dbReference>
<evidence type="ECO:0000313" key="3">
    <source>
        <dbReference type="EMBL" id="CAA7051802.1"/>
    </source>
</evidence>
<organism evidence="2 4">
    <name type="scientific">Microthlaspi erraticum</name>
    <dbReference type="NCBI Taxonomy" id="1685480"/>
    <lineage>
        <taxon>Eukaryota</taxon>
        <taxon>Viridiplantae</taxon>
        <taxon>Streptophyta</taxon>
        <taxon>Embryophyta</taxon>
        <taxon>Tracheophyta</taxon>
        <taxon>Spermatophyta</taxon>
        <taxon>Magnoliopsida</taxon>
        <taxon>eudicotyledons</taxon>
        <taxon>Gunneridae</taxon>
        <taxon>Pentapetalae</taxon>
        <taxon>rosids</taxon>
        <taxon>malvids</taxon>
        <taxon>Brassicales</taxon>
        <taxon>Brassicaceae</taxon>
        <taxon>Coluteocarpeae</taxon>
        <taxon>Microthlaspi</taxon>
    </lineage>
</organism>
<feature type="compositionally biased region" description="Basic and acidic residues" evidence="1">
    <location>
        <begin position="83"/>
        <end position="110"/>
    </location>
</feature>
<dbReference type="EMBL" id="CACVBM020001052">
    <property type="protein sequence ID" value="CAA7026592.1"/>
    <property type="molecule type" value="Genomic_DNA"/>
</dbReference>
<name>A0A6D2IE99_9BRAS</name>
<evidence type="ECO:0000313" key="4">
    <source>
        <dbReference type="Proteomes" id="UP000467841"/>
    </source>
</evidence>
<evidence type="ECO:0000313" key="2">
    <source>
        <dbReference type="EMBL" id="CAA7026592.1"/>
    </source>
</evidence>
<gene>
    <name evidence="2" type="ORF">MERR_LOCUS13827</name>
    <name evidence="3" type="ORF">MERR_LOCUS39037</name>
</gene>
<feature type="region of interest" description="Disordered" evidence="1">
    <location>
        <begin position="83"/>
        <end position="129"/>
    </location>
</feature>
<dbReference type="EMBL" id="CACVBM020001493">
    <property type="protein sequence ID" value="CAA7051802.1"/>
    <property type="molecule type" value="Genomic_DNA"/>
</dbReference>
<evidence type="ECO:0000256" key="1">
    <source>
        <dbReference type="SAM" id="MobiDB-lite"/>
    </source>
</evidence>